<dbReference type="InParanoid" id="A2DF06"/>
<feature type="compositionally biased region" description="Basic and acidic residues" evidence="2">
    <location>
        <begin position="574"/>
        <end position="590"/>
    </location>
</feature>
<feature type="coiled-coil region" evidence="1">
    <location>
        <begin position="162"/>
        <end position="305"/>
    </location>
</feature>
<dbReference type="PANTHER" id="PTHR21715:SF0">
    <property type="entry name" value="RH04127P"/>
    <property type="match status" value="1"/>
</dbReference>
<organism evidence="4 5">
    <name type="scientific">Trichomonas vaginalis (strain ATCC PRA-98 / G3)</name>
    <dbReference type="NCBI Taxonomy" id="412133"/>
    <lineage>
        <taxon>Eukaryota</taxon>
        <taxon>Metamonada</taxon>
        <taxon>Parabasalia</taxon>
        <taxon>Trichomonadida</taxon>
        <taxon>Trichomonadidae</taxon>
        <taxon>Trichomonas</taxon>
    </lineage>
</organism>
<feature type="compositionally biased region" description="Basic and acidic residues" evidence="2">
    <location>
        <begin position="504"/>
        <end position="523"/>
    </location>
</feature>
<dbReference type="VEuPathDB" id="TrichDB:TVAGG3_0531370"/>
<dbReference type="SUPFAM" id="SSF51045">
    <property type="entry name" value="WW domain"/>
    <property type="match status" value="1"/>
</dbReference>
<protein>
    <submittedName>
        <fullName evidence="4">WW domain containing protein</fullName>
    </submittedName>
</protein>
<feature type="compositionally biased region" description="Basic and acidic residues" evidence="2">
    <location>
        <begin position="457"/>
        <end position="497"/>
    </location>
</feature>
<dbReference type="RefSeq" id="XP_001581984.1">
    <property type="nucleotide sequence ID" value="XM_001581934.1"/>
</dbReference>
<dbReference type="OrthoDB" id="6344460at2759"/>
<evidence type="ECO:0000256" key="1">
    <source>
        <dbReference type="SAM" id="Coils"/>
    </source>
</evidence>
<dbReference type="CDD" id="cd00201">
    <property type="entry name" value="WW"/>
    <property type="match status" value="1"/>
</dbReference>
<reference evidence="4" key="1">
    <citation type="submission" date="2006-10" db="EMBL/GenBank/DDBJ databases">
        <authorList>
            <person name="Amadeo P."/>
            <person name="Zhao Q."/>
            <person name="Wortman J."/>
            <person name="Fraser-Liggett C."/>
            <person name="Carlton J."/>
        </authorList>
    </citation>
    <scope>NUCLEOTIDE SEQUENCE</scope>
    <source>
        <strain evidence="4">G3</strain>
    </source>
</reference>
<dbReference type="eggNOG" id="ENOG502QR4A">
    <property type="taxonomic scope" value="Eukaryota"/>
</dbReference>
<dbReference type="InterPro" id="IPR001202">
    <property type="entry name" value="WW_dom"/>
</dbReference>
<proteinExistence type="predicted"/>
<dbReference type="PANTHER" id="PTHR21715">
    <property type="entry name" value="RH04127P"/>
    <property type="match status" value="1"/>
</dbReference>
<feature type="compositionally biased region" description="Polar residues" evidence="2">
    <location>
        <begin position="105"/>
        <end position="117"/>
    </location>
</feature>
<dbReference type="Proteomes" id="UP000001542">
    <property type="component" value="Unassembled WGS sequence"/>
</dbReference>
<feature type="region of interest" description="Disordered" evidence="2">
    <location>
        <begin position="553"/>
        <end position="590"/>
    </location>
</feature>
<feature type="region of interest" description="Disordered" evidence="2">
    <location>
        <begin position="100"/>
        <end position="143"/>
    </location>
</feature>
<keyword evidence="5" id="KW-1185">Reference proteome</keyword>
<feature type="region of interest" description="Disordered" evidence="2">
    <location>
        <begin position="306"/>
        <end position="331"/>
    </location>
</feature>
<feature type="region of interest" description="Disordered" evidence="2">
    <location>
        <begin position="642"/>
        <end position="662"/>
    </location>
</feature>
<evidence type="ECO:0000256" key="2">
    <source>
        <dbReference type="SAM" id="MobiDB-lite"/>
    </source>
</evidence>
<evidence type="ECO:0000313" key="4">
    <source>
        <dbReference type="EMBL" id="EAY20998.1"/>
    </source>
</evidence>
<evidence type="ECO:0000313" key="5">
    <source>
        <dbReference type="Proteomes" id="UP000001542"/>
    </source>
</evidence>
<gene>
    <name evidence="4" type="ORF">TVAG_172550</name>
</gene>
<dbReference type="STRING" id="5722.A2DF06"/>
<dbReference type="VEuPathDB" id="TrichDB:TVAG_172550"/>
<dbReference type="EMBL" id="DS113193">
    <property type="protein sequence ID" value="EAY20998.1"/>
    <property type="molecule type" value="Genomic_DNA"/>
</dbReference>
<dbReference type="Pfam" id="PF00397">
    <property type="entry name" value="WW"/>
    <property type="match status" value="1"/>
</dbReference>
<keyword evidence="1" id="KW-0175">Coiled coil</keyword>
<dbReference type="PROSITE" id="PS50020">
    <property type="entry name" value="WW_DOMAIN_2"/>
    <property type="match status" value="1"/>
</dbReference>
<feature type="domain" description="WW" evidence="3">
    <location>
        <begin position="51"/>
        <end position="86"/>
    </location>
</feature>
<dbReference type="KEGG" id="tva:5466545"/>
<dbReference type="SMR" id="A2DF06"/>
<feature type="compositionally biased region" description="Polar residues" evidence="2">
    <location>
        <begin position="127"/>
        <end position="137"/>
    </location>
</feature>
<accession>A2DF06</accession>
<reference evidence="4" key="2">
    <citation type="journal article" date="2007" name="Science">
        <title>Draft genome sequence of the sexually transmitted pathogen Trichomonas vaginalis.</title>
        <authorList>
            <person name="Carlton J.M."/>
            <person name="Hirt R.P."/>
            <person name="Silva J.C."/>
            <person name="Delcher A.L."/>
            <person name="Schatz M."/>
            <person name="Zhao Q."/>
            <person name="Wortman J.R."/>
            <person name="Bidwell S.L."/>
            <person name="Alsmark U.C.M."/>
            <person name="Besteiro S."/>
            <person name="Sicheritz-Ponten T."/>
            <person name="Noel C.J."/>
            <person name="Dacks J.B."/>
            <person name="Foster P.G."/>
            <person name="Simillion C."/>
            <person name="Van de Peer Y."/>
            <person name="Miranda-Saavedra D."/>
            <person name="Barton G.J."/>
            <person name="Westrop G.D."/>
            <person name="Mueller S."/>
            <person name="Dessi D."/>
            <person name="Fiori P.L."/>
            <person name="Ren Q."/>
            <person name="Paulsen I."/>
            <person name="Zhang H."/>
            <person name="Bastida-Corcuera F.D."/>
            <person name="Simoes-Barbosa A."/>
            <person name="Brown M.T."/>
            <person name="Hayes R.D."/>
            <person name="Mukherjee M."/>
            <person name="Okumura C.Y."/>
            <person name="Schneider R."/>
            <person name="Smith A.J."/>
            <person name="Vanacova S."/>
            <person name="Villalvazo M."/>
            <person name="Haas B.J."/>
            <person name="Pertea M."/>
            <person name="Feldblyum T.V."/>
            <person name="Utterback T.R."/>
            <person name="Shu C.L."/>
            <person name="Osoegawa K."/>
            <person name="de Jong P.J."/>
            <person name="Hrdy I."/>
            <person name="Horvathova L."/>
            <person name="Zubacova Z."/>
            <person name="Dolezal P."/>
            <person name="Malik S.B."/>
            <person name="Logsdon J.M. Jr."/>
            <person name="Henze K."/>
            <person name="Gupta A."/>
            <person name="Wang C.C."/>
            <person name="Dunne R.L."/>
            <person name="Upcroft J.A."/>
            <person name="Upcroft P."/>
            <person name="White O."/>
            <person name="Salzberg S.L."/>
            <person name="Tang P."/>
            <person name="Chiu C.-H."/>
            <person name="Lee Y.-S."/>
            <person name="Embley T.M."/>
            <person name="Coombs G.H."/>
            <person name="Mottram J.C."/>
            <person name="Tachezy J."/>
            <person name="Fraser-Liggett C.M."/>
            <person name="Johnson P.J."/>
        </authorList>
    </citation>
    <scope>NUCLEOTIDE SEQUENCE [LARGE SCALE GENOMIC DNA]</scope>
    <source>
        <strain evidence="4">G3</strain>
    </source>
</reference>
<dbReference type="OMA" id="NFRESIN"/>
<dbReference type="InterPro" id="IPR053233">
    <property type="entry name" value="ABRA-related"/>
</dbReference>
<evidence type="ECO:0000259" key="3">
    <source>
        <dbReference type="PROSITE" id="PS50020"/>
    </source>
</evidence>
<dbReference type="SMART" id="SM00456">
    <property type="entry name" value="WW"/>
    <property type="match status" value="1"/>
</dbReference>
<dbReference type="InterPro" id="IPR036020">
    <property type="entry name" value="WW_dom_sf"/>
</dbReference>
<sequence length="916" mass="106998">MESGSFIEIPDPNANDYEPTDKEIEDYAEWLGADLKNDRDLFWIARDALKAKIPPGWKLYQRKDGSGDPFYFNSDTGESLWDHPLDSHFKKLFAEEKEKKLQAQRSQNQYSVSSNTRPLAALGKGGSLTQKSPTGASSVAPKSLLPMKQTVLPKSSLQGSPIQQNNNNYAQLQQQKDELEAQLKVDMEVLRRKARIEQETLQAQNQKEIEAIQQQHQQRINDLKQRVAQEESNFQDRLQSVIENKNKLNQEYSETVSKYTQLMQSAEEDYRDQKRRAERECNEAIERMKEDNRREIERLKEIHNREVNSIKESKPSNNSVEKDLTSDHQKDINDLKQKFEKEIEDLKKEHQNEVARLKEQNENEIQDIRTLHLNQIQELNDKYDQEVNDMKSKHQKDMSKFEETGSITLDITDDSLLKDLQSVRRDAPNKDKLIKEQNDEINKIKKDHEQNVKNIKESNEKEINNIKSEHKKKVDELNSNNDKELEEIKTKFQEEANKQQNNIDELKKKNENELNKLKEEHQSQLDSMDEEFEKQKSDMKQKFDADLDKLNKMHQRKLSRRKQELEDEEESSFEEERTPKSSRKENQLRRELDSLRDQYNAAISGQENQKVQMEQAEANHKLQLELLQAKFDVEKHQTEINHQKELDLARNSTPPPSPSLSQSWRRFASFQQFSRPPSSVAQLKTSKAFSYSIRYVPELSTANYIQASIMPQMNPNTPRPIQMIGDFQYHPPFSRMSEPIYHPPNTDRPMPPPAFEYSGNLSEKLLKQMKSQQGKLERVREKFDASYSNLSVSMKEAIADVYSLINGYKNVISEQNKSLSQLSLDFQQQTARMARNFRESINEVENAYKIAVANAIQQPQYVVSSNSPRSARRPQKLQLQTPSVDFASEDSGEEVIRNFLNWKKQQKSAKRQKYDN</sequence>
<dbReference type="Gene3D" id="3.30.1470.10">
    <property type="entry name" value="Photosystem I PsaD, reaction center subunit II"/>
    <property type="match status" value="1"/>
</dbReference>
<feature type="region of interest" description="Disordered" evidence="2">
    <location>
        <begin position="457"/>
        <end position="540"/>
    </location>
</feature>
<dbReference type="AlphaFoldDB" id="A2DF06"/>
<name>A2DF06_TRIV3</name>